<comment type="subcellular location">
    <subcellularLocation>
        <location evidence="1">Cell membrane</location>
        <topology evidence="1">Single-pass type I membrane protein</topology>
    </subcellularLocation>
</comment>
<dbReference type="GO" id="GO:0033005">
    <property type="term" value="P:positive regulation of mast cell activation"/>
    <property type="evidence" value="ECO:0007669"/>
    <property type="project" value="TreeGrafter"/>
</dbReference>
<reference evidence="13" key="1">
    <citation type="submission" date="2022-06" db="EMBL/GenBank/DDBJ databases">
        <authorList>
            <person name="Andreotti S."/>
            <person name="Wyler E."/>
        </authorList>
    </citation>
    <scope>NUCLEOTIDE SEQUENCE</scope>
</reference>
<evidence type="ECO:0000256" key="6">
    <source>
        <dbReference type="ARBA" id="ARBA00023136"/>
    </source>
</evidence>
<keyword evidence="2" id="KW-1003">Cell membrane</keyword>
<dbReference type="InterPro" id="IPR013783">
    <property type="entry name" value="Ig-like_fold"/>
</dbReference>
<dbReference type="PANTHER" id="PTHR47009:SF1">
    <property type="entry name" value="HEPATITIS A VIRUS CELLULAR RECEPTOR 1"/>
    <property type="match status" value="1"/>
</dbReference>
<keyword evidence="6 11" id="KW-0472">Membrane</keyword>
<evidence type="ECO:0000256" key="11">
    <source>
        <dbReference type="SAM" id="Phobius"/>
    </source>
</evidence>
<evidence type="ECO:0000313" key="13">
    <source>
        <dbReference type="EMBL" id="CAH6786474.1"/>
    </source>
</evidence>
<name>A0AAU9Z148_PHORO</name>
<dbReference type="GO" id="GO:0001786">
    <property type="term" value="F:phosphatidylserine binding"/>
    <property type="evidence" value="ECO:0007669"/>
    <property type="project" value="TreeGrafter"/>
</dbReference>
<dbReference type="PROSITE" id="PS50835">
    <property type="entry name" value="IG_LIKE"/>
    <property type="match status" value="1"/>
</dbReference>
<evidence type="ECO:0000259" key="12">
    <source>
        <dbReference type="PROSITE" id="PS50835"/>
    </source>
</evidence>
<dbReference type="EMBL" id="CALSGD010001391">
    <property type="protein sequence ID" value="CAH6786474.1"/>
    <property type="molecule type" value="Genomic_DNA"/>
</dbReference>
<dbReference type="SMART" id="SM00409">
    <property type="entry name" value="IG"/>
    <property type="match status" value="1"/>
</dbReference>
<dbReference type="InterPro" id="IPR003599">
    <property type="entry name" value="Ig_sub"/>
</dbReference>
<dbReference type="GO" id="GO:0001618">
    <property type="term" value="F:virus receptor activity"/>
    <property type="evidence" value="ECO:0007669"/>
    <property type="project" value="TreeGrafter"/>
</dbReference>
<dbReference type="Gene3D" id="2.60.40.10">
    <property type="entry name" value="Immunoglobulins"/>
    <property type="match status" value="1"/>
</dbReference>
<evidence type="ECO:0000256" key="5">
    <source>
        <dbReference type="ARBA" id="ARBA00022989"/>
    </source>
</evidence>
<evidence type="ECO:0000313" key="14">
    <source>
        <dbReference type="Proteomes" id="UP001152836"/>
    </source>
</evidence>
<accession>A0AAU9Z148</accession>
<keyword evidence="5 11" id="KW-1133">Transmembrane helix</keyword>
<evidence type="ECO:0000256" key="2">
    <source>
        <dbReference type="ARBA" id="ARBA00022475"/>
    </source>
</evidence>
<sequence>MVSSEHIYRYTVTSRWSRLYSCISEYTYTHTYNTYIALHMYAIESFAEVHGVVGRPVTLPCTYPVSHGISPTCWGQGACFFGKCKDVVILTNGYYVYYKRNNRYHLPGKILQGNVSLTIQKVRESDSGLYCCRVEMKGWEGVHRLTISLKVQPEADGNLSVFFLNSCDYFIPNYILFLKGKQSQTNFVLLLLLVVSIMTITSK</sequence>
<gene>
    <name evidence="13" type="primary">BC053393</name>
    <name evidence="13" type="ORF">PHOROB_LOCUS4539</name>
</gene>
<dbReference type="InterPro" id="IPR007110">
    <property type="entry name" value="Ig-like_dom"/>
</dbReference>
<dbReference type="InterPro" id="IPR013106">
    <property type="entry name" value="Ig_V-set"/>
</dbReference>
<feature type="domain" description="Ig-like" evidence="12">
    <location>
        <begin position="54"/>
        <end position="148"/>
    </location>
</feature>
<organism evidence="13 14">
    <name type="scientific">Phodopus roborovskii</name>
    <name type="common">Roborovski's desert hamster</name>
    <name type="synonym">Cricetulus roborovskii</name>
    <dbReference type="NCBI Taxonomy" id="109678"/>
    <lineage>
        <taxon>Eukaryota</taxon>
        <taxon>Metazoa</taxon>
        <taxon>Chordata</taxon>
        <taxon>Craniata</taxon>
        <taxon>Vertebrata</taxon>
        <taxon>Euteleostomi</taxon>
        <taxon>Mammalia</taxon>
        <taxon>Eutheria</taxon>
        <taxon>Euarchontoglires</taxon>
        <taxon>Glires</taxon>
        <taxon>Rodentia</taxon>
        <taxon>Myomorpha</taxon>
        <taxon>Muroidea</taxon>
        <taxon>Cricetidae</taxon>
        <taxon>Cricetinae</taxon>
        <taxon>Phodopus</taxon>
    </lineage>
</organism>
<dbReference type="GO" id="GO:0006911">
    <property type="term" value="P:phagocytosis, engulfment"/>
    <property type="evidence" value="ECO:0007669"/>
    <property type="project" value="TreeGrafter"/>
</dbReference>
<keyword evidence="3 11" id="KW-0812">Transmembrane</keyword>
<dbReference type="GO" id="GO:0005886">
    <property type="term" value="C:plasma membrane"/>
    <property type="evidence" value="ECO:0007669"/>
    <property type="project" value="UniProtKB-SubCell"/>
</dbReference>
<proteinExistence type="inferred from homology"/>
<keyword evidence="9" id="KW-0393">Immunoglobulin domain</keyword>
<dbReference type="InterPro" id="IPR036179">
    <property type="entry name" value="Ig-like_dom_sf"/>
</dbReference>
<evidence type="ECO:0000256" key="8">
    <source>
        <dbReference type="ARBA" id="ARBA00023180"/>
    </source>
</evidence>
<dbReference type="GO" id="GO:0009986">
    <property type="term" value="C:cell surface"/>
    <property type="evidence" value="ECO:0007669"/>
    <property type="project" value="TreeGrafter"/>
</dbReference>
<evidence type="ECO:0000256" key="4">
    <source>
        <dbReference type="ARBA" id="ARBA00022729"/>
    </source>
</evidence>
<dbReference type="PANTHER" id="PTHR47009">
    <property type="entry name" value="HEPATITIS A VIRUS CELLULAR RECEPTOR 1 HOMOLOG"/>
    <property type="match status" value="1"/>
</dbReference>
<protein>
    <submittedName>
        <fullName evidence="13">BC053393 protein</fullName>
    </submittedName>
</protein>
<feature type="transmembrane region" description="Helical" evidence="11">
    <location>
        <begin position="185"/>
        <end position="202"/>
    </location>
</feature>
<evidence type="ECO:0000256" key="10">
    <source>
        <dbReference type="ARBA" id="ARBA00038203"/>
    </source>
</evidence>
<comment type="caution">
    <text evidence="13">The sequence shown here is derived from an EMBL/GenBank/DDBJ whole genome shotgun (WGS) entry which is preliminary data.</text>
</comment>
<dbReference type="Proteomes" id="UP001152836">
    <property type="component" value="Unassembled WGS sequence"/>
</dbReference>
<dbReference type="Pfam" id="PF07686">
    <property type="entry name" value="V-set"/>
    <property type="match status" value="1"/>
</dbReference>
<keyword evidence="4" id="KW-0732">Signal</keyword>
<dbReference type="InterPro" id="IPR052331">
    <property type="entry name" value="TIM_domain-containing_protein"/>
</dbReference>
<evidence type="ECO:0000256" key="3">
    <source>
        <dbReference type="ARBA" id="ARBA00022692"/>
    </source>
</evidence>
<dbReference type="SUPFAM" id="SSF48726">
    <property type="entry name" value="Immunoglobulin"/>
    <property type="match status" value="1"/>
</dbReference>
<comment type="similarity">
    <text evidence="10">Belongs to the immunoglobulin superfamily. TIM family.</text>
</comment>
<keyword evidence="14" id="KW-1185">Reference proteome</keyword>
<keyword evidence="8" id="KW-0325">Glycoprotein</keyword>
<dbReference type="AlphaFoldDB" id="A0AAU9Z148"/>
<keyword evidence="7" id="KW-1015">Disulfide bond</keyword>
<evidence type="ECO:0000256" key="7">
    <source>
        <dbReference type="ARBA" id="ARBA00023157"/>
    </source>
</evidence>
<dbReference type="FunFam" id="2.60.40.10:FF:000774">
    <property type="entry name" value="Hepatitis A virus cellular receptor 1"/>
    <property type="match status" value="1"/>
</dbReference>
<evidence type="ECO:0000256" key="9">
    <source>
        <dbReference type="ARBA" id="ARBA00023319"/>
    </source>
</evidence>
<evidence type="ECO:0000256" key="1">
    <source>
        <dbReference type="ARBA" id="ARBA00004251"/>
    </source>
</evidence>